<evidence type="ECO:0000313" key="2">
    <source>
        <dbReference type="EMBL" id="TWT58240.1"/>
    </source>
</evidence>
<dbReference type="Proteomes" id="UP000317243">
    <property type="component" value="Unassembled WGS sequence"/>
</dbReference>
<dbReference type="InterPro" id="IPR010865">
    <property type="entry name" value="DUF1499"/>
</dbReference>
<dbReference type="PANTHER" id="PTHR34801">
    <property type="entry name" value="EXPRESSED PROTEIN"/>
    <property type="match status" value="1"/>
</dbReference>
<dbReference type="AlphaFoldDB" id="A0A5C5X5N5"/>
<comment type="caution">
    <text evidence="2">The sequence shown here is derived from an EMBL/GenBank/DDBJ whole genome shotgun (WGS) entry which is preliminary data.</text>
</comment>
<feature type="region of interest" description="Disordered" evidence="1">
    <location>
        <begin position="149"/>
        <end position="169"/>
    </location>
</feature>
<name>A0A5C5X5N5_9PLAN</name>
<evidence type="ECO:0000313" key="3">
    <source>
        <dbReference type="Proteomes" id="UP000317243"/>
    </source>
</evidence>
<evidence type="ECO:0000256" key="1">
    <source>
        <dbReference type="SAM" id="MobiDB-lite"/>
    </source>
</evidence>
<sequence>MKKRTFRIAIIAIALPVIGLAFLSMTSRRPDHLGVVDGKLAPPPSSPNCVQTQTDSPEHKMSPWEYSGTAAEAKANLITILEELPRTNIVESTETYLHAEAKSLLFRFVDDVEFLIDEQSQLIHFRSASRVGSSDLGVNRKRMEGLRDRFTSLQSKTADASSDANPQPE</sequence>
<feature type="region of interest" description="Disordered" evidence="1">
    <location>
        <begin position="39"/>
        <end position="61"/>
    </location>
</feature>
<dbReference type="Pfam" id="PF07386">
    <property type="entry name" value="DUF1499"/>
    <property type="match status" value="1"/>
</dbReference>
<dbReference type="RefSeq" id="WP_197440956.1">
    <property type="nucleotide sequence ID" value="NZ_SIHI01000001.1"/>
</dbReference>
<organism evidence="2 3">
    <name type="scientific">Thalassoglobus neptunius</name>
    <dbReference type="NCBI Taxonomy" id="1938619"/>
    <lineage>
        <taxon>Bacteria</taxon>
        <taxon>Pseudomonadati</taxon>
        <taxon>Planctomycetota</taxon>
        <taxon>Planctomycetia</taxon>
        <taxon>Planctomycetales</taxon>
        <taxon>Planctomycetaceae</taxon>
        <taxon>Thalassoglobus</taxon>
    </lineage>
</organism>
<dbReference type="PIRSF" id="PIRSF026426">
    <property type="entry name" value="DUF1499"/>
    <property type="match status" value="1"/>
</dbReference>
<accession>A0A5C5X5N5</accession>
<reference evidence="2 3" key="1">
    <citation type="submission" date="2019-02" db="EMBL/GenBank/DDBJ databases">
        <title>Deep-cultivation of Planctomycetes and their phenomic and genomic characterization uncovers novel biology.</title>
        <authorList>
            <person name="Wiegand S."/>
            <person name="Jogler M."/>
            <person name="Boedeker C."/>
            <person name="Pinto D."/>
            <person name="Vollmers J."/>
            <person name="Rivas-Marin E."/>
            <person name="Kohn T."/>
            <person name="Peeters S.H."/>
            <person name="Heuer A."/>
            <person name="Rast P."/>
            <person name="Oberbeckmann S."/>
            <person name="Bunk B."/>
            <person name="Jeske O."/>
            <person name="Meyerdierks A."/>
            <person name="Storesund J.E."/>
            <person name="Kallscheuer N."/>
            <person name="Luecker S."/>
            <person name="Lage O.M."/>
            <person name="Pohl T."/>
            <person name="Merkel B.J."/>
            <person name="Hornburger P."/>
            <person name="Mueller R.-W."/>
            <person name="Bruemmer F."/>
            <person name="Labrenz M."/>
            <person name="Spormann A.M."/>
            <person name="Op Den Camp H."/>
            <person name="Overmann J."/>
            <person name="Amann R."/>
            <person name="Jetten M.S.M."/>
            <person name="Mascher T."/>
            <person name="Medema M.H."/>
            <person name="Devos D.P."/>
            <person name="Kaster A.-K."/>
            <person name="Ovreas L."/>
            <person name="Rohde M."/>
            <person name="Galperin M.Y."/>
            <person name="Jogler C."/>
        </authorList>
    </citation>
    <scope>NUCLEOTIDE SEQUENCE [LARGE SCALE GENOMIC DNA]</scope>
    <source>
        <strain evidence="2 3">KOR42</strain>
    </source>
</reference>
<evidence type="ECO:0008006" key="4">
    <source>
        <dbReference type="Google" id="ProtNLM"/>
    </source>
</evidence>
<protein>
    <recommendedName>
        <fullName evidence="4">DUF1499 domain-containing protein</fullName>
    </recommendedName>
</protein>
<dbReference type="PANTHER" id="PTHR34801:SF6">
    <property type="entry name" value="SLL1620 PROTEIN"/>
    <property type="match status" value="1"/>
</dbReference>
<proteinExistence type="predicted"/>
<gene>
    <name evidence="2" type="ORF">KOR42_16110</name>
</gene>
<feature type="compositionally biased region" description="Polar residues" evidence="1">
    <location>
        <begin position="151"/>
        <end position="169"/>
    </location>
</feature>
<dbReference type="EMBL" id="SIHI01000001">
    <property type="protein sequence ID" value="TWT58240.1"/>
    <property type="molecule type" value="Genomic_DNA"/>
</dbReference>
<keyword evidence="3" id="KW-1185">Reference proteome</keyword>